<comment type="caution">
    <text evidence="3">The sequence shown here is derived from an EMBL/GenBank/DDBJ whole genome shotgun (WGS) entry which is preliminary data.</text>
</comment>
<dbReference type="Gene3D" id="1.10.390.10">
    <property type="entry name" value="Neutral Protease Domain 2"/>
    <property type="match status" value="1"/>
</dbReference>
<dbReference type="RefSeq" id="WP_107214328.1">
    <property type="nucleotide sequence ID" value="NZ_KZ686268.1"/>
</dbReference>
<dbReference type="GO" id="GO:0008237">
    <property type="term" value="F:metallopeptidase activity"/>
    <property type="evidence" value="ECO:0007669"/>
    <property type="project" value="InterPro"/>
</dbReference>
<dbReference type="CDD" id="cd09604">
    <property type="entry name" value="M1_APN_like"/>
    <property type="match status" value="1"/>
</dbReference>
<keyword evidence="3" id="KW-0031">Aminopeptidase</keyword>
<dbReference type="OrthoDB" id="9814383at2"/>
<proteinExistence type="predicted"/>
<name>A0A2T3HP71_9SPHI</name>
<dbReference type="InterPro" id="IPR027268">
    <property type="entry name" value="Peptidase_M4/M1_CTD_sf"/>
</dbReference>
<keyword evidence="3" id="KW-0378">Hydrolase</keyword>
<feature type="signal peptide" evidence="1">
    <location>
        <begin position="1"/>
        <end position="20"/>
    </location>
</feature>
<dbReference type="SUPFAM" id="SSF55486">
    <property type="entry name" value="Metalloproteases ('zincins'), catalytic domain"/>
    <property type="match status" value="1"/>
</dbReference>
<dbReference type="AlphaFoldDB" id="A0A2T3HP71"/>
<dbReference type="InterPro" id="IPR014782">
    <property type="entry name" value="Peptidase_M1_dom"/>
</dbReference>
<evidence type="ECO:0000259" key="2">
    <source>
        <dbReference type="Pfam" id="PF01433"/>
    </source>
</evidence>
<sequence>MKKFLTTALACFVFATGLPAQQLYMPRNVKAAFEKGTRSMDGKPGRKYWQNNAQYDMKITVDPKTRLVSGTETIRYNNNSPDTLKTLVMRFVNNLHKPEAPRAGQVSTDFLAPGLVISSFIIDGERYGVTAADWGTTGDVKLKKPLHPRSTATLEISWQYPLSKESGREGQIDERTFFVAYAYPRVSVYDDYNGWDRVPHTDRAEFYNDFNDYSFSVTVPKNYVVWATGDLLNPEEVLQPEIAARLKRSYTSDAVIHVATAEDMEQERVTQQKKNTWKFAAKNICDITFGLSDHYVWDAGSTVVDKKNNRRASTQAAYNKTAKDFTNSVAWNNYALTWFSENWPGIAYPFTKMTAFQGFADMEYPMMVNDASVNDLNFARLLQDHEVAHTYFPFFMGTNETRYAFMDEGWATTFEYLIGMSHHDKAYADEAYKNFRVKRYIFDSSAEQDQPIISMSTQVSGAGYGNNAYVKASLAYLALKDLLGDATFKKALHTYMNNWNGKHPMPWDFFNSMNAGSGQNLNWFFNNWFFSNNYIDLAVTSLRKPKSGISELTIENRGGFAIPFDVEMTFADGSKKKIHQTPAVWKAGSKRINIALPASRKIRSVRVDGGLYMDPTPANNLLNANN</sequence>
<evidence type="ECO:0000313" key="4">
    <source>
        <dbReference type="Proteomes" id="UP000240912"/>
    </source>
</evidence>
<keyword evidence="1" id="KW-0732">Signal</keyword>
<organism evidence="3 4">
    <name type="scientific">Pedobacter yulinensis</name>
    <dbReference type="NCBI Taxonomy" id="2126353"/>
    <lineage>
        <taxon>Bacteria</taxon>
        <taxon>Pseudomonadati</taxon>
        <taxon>Bacteroidota</taxon>
        <taxon>Sphingobacteriia</taxon>
        <taxon>Sphingobacteriales</taxon>
        <taxon>Sphingobacteriaceae</taxon>
        <taxon>Pedobacter</taxon>
    </lineage>
</organism>
<gene>
    <name evidence="3" type="ORF">C7T94_05770</name>
</gene>
<evidence type="ECO:0000313" key="3">
    <source>
        <dbReference type="EMBL" id="PST84229.1"/>
    </source>
</evidence>
<dbReference type="Pfam" id="PF01433">
    <property type="entry name" value="Peptidase_M1"/>
    <property type="match status" value="1"/>
</dbReference>
<dbReference type="Proteomes" id="UP000240912">
    <property type="component" value="Unassembled WGS sequence"/>
</dbReference>
<keyword evidence="4" id="KW-1185">Reference proteome</keyword>
<dbReference type="EMBL" id="PYLS01000004">
    <property type="protein sequence ID" value="PST84229.1"/>
    <property type="molecule type" value="Genomic_DNA"/>
</dbReference>
<accession>A0A2T3HP71</accession>
<evidence type="ECO:0000256" key="1">
    <source>
        <dbReference type="SAM" id="SignalP"/>
    </source>
</evidence>
<keyword evidence="3" id="KW-0645">Protease</keyword>
<reference evidence="3 4" key="1">
    <citation type="submission" date="2018-03" db="EMBL/GenBank/DDBJ databases">
        <authorList>
            <person name="Keele B.F."/>
        </authorList>
    </citation>
    <scope>NUCLEOTIDE SEQUENCE [LARGE SCALE GENOMIC DNA]</scope>
    <source>
        <strain evidence="3 4">YL28-9</strain>
    </source>
</reference>
<dbReference type="GO" id="GO:0008270">
    <property type="term" value="F:zinc ion binding"/>
    <property type="evidence" value="ECO:0007669"/>
    <property type="project" value="InterPro"/>
</dbReference>
<feature type="domain" description="Peptidase M1 membrane alanine aminopeptidase" evidence="2">
    <location>
        <begin position="382"/>
        <end position="528"/>
    </location>
</feature>
<dbReference type="GO" id="GO:0004177">
    <property type="term" value="F:aminopeptidase activity"/>
    <property type="evidence" value="ECO:0007669"/>
    <property type="project" value="UniProtKB-KW"/>
</dbReference>
<feature type="chain" id="PRO_5015393971" evidence="1">
    <location>
        <begin position="21"/>
        <end position="626"/>
    </location>
</feature>
<protein>
    <submittedName>
        <fullName evidence="3">Aminopeptidase</fullName>
    </submittedName>
</protein>